<dbReference type="GO" id="GO:0008168">
    <property type="term" value="F:methyltransferase activity"/>
    <property type="evidence" value="ECO:0007669"/>
    <property type="project" value="UniProtKB-KW"/>
</dbReference>
<dbReference type="AlphaFoldDB" id="A0AAC9LFM2"/>
<feature type="region of interest" description="Disordered" evidence="6">
    <location>
        <begin position="34"/>
        <end position="83"/>
    </location>
</feature>
<evidence type="ECO:0000256" key="4">
    <source>
        <dbReference type="ARBA" id="ARBA00022691"/>
    </source>
</evidence>
<dbReference type="KEGG" id="acad:UA74_23595"/>
<gene>
    <name evidence="7" type="ORF">UA74_23595</name>
</gene>
<dbReference type="GO" id="GO:0006629">
    <property type="term" value="P:lipid metabolic process"/>
    <property type="evidence" value="ECO:0007669"/>
    <property type="project" value="UniProtKB-KW"/>
</dbReference>
<dbReference type="Gene3D" id="3.40.50.150">
    <property type="entry name" value="Vaccinia Virus protein VP39"/>
    <property type="match status" value="1"/>
</dbReference>
<accession>A0AAC9LFM2</accession>
<dbReference type="InterPro" id="IPR050723">
    <property type="entry name" value="CFA/CMAS"/>
</dbReference>
<dbReference type="PANTHER" id="PTHR43667:SF1">
    <property type="entry name" value="CYCLOPROPANE-FATTY-ACYL-PHOSPHOLIPID SYNTHASE"/>
    <property type="match status" value="1"/>
</dbReference>
<keyword evidence="2 7" id="KW-0489">Methyltransferase</keyword>
<evidence type="ECO:0000256" key="1">
    <source>
        <dbReference type="ARBA" id="ARBA00010815"/>
    </source>
</evidence>
<protein>
    <submittedName>
        <fullName evidence="7">Methyltransferase, cyclopropane fatty acid synthase</fullName>
    </submittedName>
</protein>
<comment type="similarity">
    <text evidence="1">Belongs to the CFA/CMAS family.</text>
</comment>
<evidence type="ECO:0000256" key="3">
    <source>
        <dbReference type="ARBA" id="ARBA00022679"/>
    </source>
</evidence>
<keyword evidence="3" id="KW-0808">Transferase</keyword>
<evidence type="ECO:0000313" key="8">
    <source>
        <dbReference type="Proteomes" id="UP000185511"/>
    </source>
</evidence>
<dbReference type="Proteomes" id="UP000185511">
    <property type="component" value="Chromosome"/>
</dbReference>
<dbReference type="SUPFAM" id="SSF53335">
    <property type="entry name" value="S-adenosyl-L-methionine-dependent methyltransferases"/>
    <property type="match status" value="1"/>
</dbReference>
<organism evidence="7 8">
    <name type="scientific">Actinoalloteichus fjordicus</name>
    <dbReference type="NCBI Taxonomy" id="1612552"/>
    <lineage>
        <taxon>Bacteria</taxon>
        <taxon>Bacillati</taxon>
        <taxon>Actinomycetota</taxon>
        <taxon>Actinomycetes</taxon>
        <taxon>Pseudonocardiales</taxon>
        <taxon>Pseudonocardiaceae</taxon>
        <taxon>Actinoalloteichus</taxon>
    </lineage>
</organism>
<dbReference type="Pfam" id="PF02353">
    <property type="entry name" value="CMAS"/>
    <property type="match status" value="1"/>
</dbReference>
<evidence type="ECO:0000313" key="7">
    <source>
        <dbReference type="EMBL" id="APU16737.1"/>
    </source>
</evidence>
<proteinExistence type="inferred from homology"/>
<sequence>MVNGAVTTGQDSTARRIRMLVERLIGTVPPLRIRAWDGSETGPTGTPDRSPPRGRRPTATSPHRPSPLPPTRPRPRWSRTSTTSWSWPVGSWGSHILHAARWHGVHVTGVTLSLSQFDHVGGQIVELGITVRVTVRPQDYRELADQPYDSVASIEMGEHVGEDQYPVYVTTLHRLLRPGGRLLLRQMSRGANAPGGGAFIESYITPDMHIRPSGSTIGLLERAGLEVRDVESLRKHYVTTVDAWARTLETDRARATRLIGPQSCRVWRLYLAGDGLAFAENQMGVDQILAVRPTPAGDGLMPADRRDQLVPSLERGFAA</sequence>
<evidence type="ECO:0000256" key="6">
    <source>
        <dbReference type="SAM" id="MobiDB-lite"/>
    </source>
</evidence>
<name>A0AAC9LFM2_9PSEU</name>
<dbReference type="GO" id="GO:0032259">
    <property type="term" value="P:methylation"/>
    <property type="evidence" value="ECO:0007669"/>
    <property type="project" value="UniProtKB-KW"/>
</dbReference>
<dbReference type="PANTHER" id="PTHR43667">
    <property type="entry name" value="CYCLOPROPANE-FATTY-ACYL-PHOSPHOLIPID SYNTHASE"/>
    <property type="match status" value="1"/>
</dbReference>
<evidence type="ECO:0000256" key="5">
    <source>
        <dbReference type="ARBA" id="ARBA00023098"/>
    </source>
</evidence>
<keyword evidence="5" id="KW-0443">Lipid metabolism</keyword>
<dbReference type="EMBL" id="CP016076">
    <property type="protein sequence ID" value="APU16737.1"/>
    <property type="molecule type" value="Genomic_DNA"/>
</dbReference>
<keyword evidence="8" id="KW-1185">Reference proteome</keyword>
<evidence type="ECO:0000256" key="2">
    <source>
        <dbReference type="ARBA" id="ARBA00022603"/>
    </source>
</evidence>
<reference evidence="8" key="1">
    <citation type="submission" date="2016-06" db="EMBL/GenBank/DDBJ databases">
        <title>Complete genome sequence of Actinoalloteichus fjordicus DSM 46855 (=ADI127-17), type strain of the new species Actinoalloteichus fjordicus.</title>
        <authorList>
            <person name="Ruckert C."/>
            <person name="Nouioui I."/>
            <person name="Willmese J."/>
            <person name="van Wezel G."/>
            <person name="Klenk H.-P."/>
            <person name="Kalinowski J."/>
            <person name="Zotchev S.B."/>
        </authorList>
    </citation>
    <scope>NUCLEOTIDE SEQUENCE [LARGE SCALE GENOMIC DNA]</scope>
    <source>
        <strain evidence="8">ADI127-7</strain>
    </source>
</reference>
<dbReference type="InterPro" id="IPR029063">
    <property type="entry name" value="SAM-dependent_MTases_sf"/>
</dbReference>
<keyword evidence="4" id="KW-0949">S-adenosyl-L-methionine</keyword>